<accession>A0A518I563</accession>
<dbReference type="EMBL" id="CP037452">
    <property type="protein sequence ID" value="QDV48193.1"/>
    <property type="molecule type" value="Genomic_DNA"/>
</dbReference>
<proteinExistence type="predicted"/>
<dbReference type="RefSeq" id="WP_145305392.1">
    <property type="nucleotide sequence ID" value="NZ_CP037452.1"/>
</dbReference>
<dbReference type="AlphaFoldDB" id="A0A518I563"/>
<keyword evidence="2" id="KW-1185">Reference proteome</keyword>
<protein>
    <recommendedName>
        <fullName evidence="3">Immunity protein 30 domain-containing protein</fullName>
    </recommendedName>
</protein>
<name>A0A518I563_9PLAN</name>
<dbReference type="Proteomes" id="UP000318313">
    <property type="component" value="Chromosome"/>
</dbReference>
<dbReference type="OrthoDB" id="456100at2"/>
<reference evidence="1 2" key="1">
    <citation type="submission" date="2019-03" db="EMBL/GenBank/DDBJ databases">
        <title>Deep-cultivation of Planctomycetes and their phenomic and genomic characterization uncovers novel biology.</title>
        <authorList>
            <person name="Wiegand S."/>
            <person name="Jogler M."/>
            <person name="Boedeker C."/>
            <person name="Pinto D."/>
            <person name="Vollmers J."/>
            <person name="Rivas-Marin E."/>
            <person name="Kohn T."/>
            <person name="Peeters S.H."/>
            <person name="Heuer A."/>
            <person name="Rast P."/>
            <person name="Oberbeckmann S."/>
            <person name="Bunk B."/>
            <person name="Jeske O."/>
            <person name="Meyerdierks A."/>
            <person name="Storesund J.E."/>
            <person name="Kallscheuer N."/>
            <person name="Luecker S."/>
            <person name="Lage O.M."/>
            <person name="Pohl T."/>
            <person name="Merkel B.J."/>
            <person name="Hornburger P."/>
            <person name="Mueller R.-W."/>
            <person name="Bruemmer F."/>
            <person name="Labrenz M."/>
            <person name="Spormann A.M."/>
            <person name="Op den Camp H."/>
            <person name="Overmann J."/>
            <person name="Amann R."/>
            <person name="Jetten M.S.M."/>
            <person name="Mascher T."/>
            <person name="Medema M.H."/>
            <person name="Devos D.P."/>
            <person name="Kaster A.-K."/>
            <person name="Ovreas L."/>
            <person name="Rohde M."/>
            <person name="Galperin M.Y."/>
            <person name="Jogler C."/>
        </authorList>
    </citation>
    <scope>NUCLEOTIDE SEQUENCE [LARGE SCALE GENOMIC DNA]</scope>
    <source>
        <strain evidence="1 2">Enr17</strain>
    </source>
</reference>
<sequence length="156" mass="18373">MTSEDDKERWERIRLILNKDRQAMLNAWNSMDDPVEAMRHGLRTEKFTAFEFLLLHCDDELNKSVFDMLVDHASVAHGCIHKNRAIIKMMSRKWVIEHIEPIVNHILTDETDAEEYYTRFAELYSELDDGLLNRLLDRAAQHDNPAVVEISEDYRA</sequence>
<evidence type="ECO:0000313" key="2">
    <source>
        <dbReference type="Proteomes" id="UP000318313"/>
    </source>
</evidence>
<dbReference type="KEGG" id="gfm:Enr17x_02040"/>
<evidence type="ECO:0008006" key="3">
    <source>
        <dbReference type="Google" id="ProtNLM"/>
    </source>
</evidence>
<organism evidence="1 2">
    <name type="scientific">Gimesia fumaroli</name>
    <dbReference type="NCBI Taxonomy" id="2527976"/>
    <lineage>
        <taxon>Bacteria</taxon>
        <taxon>Pseudomonadati</taxon>
        <taxon>Planctomycetota</taxon>
        <taxon>Planctomycetia</taxon>
        <taxon>Planctomycetales</taxon>
        <taxon>Planctomycetaceae</taxon>
        <taxon>Gimesia</taxon>
    </lineage>
</organism>
<gene>
    <name evidence="1" type="ORF">Enr17x_02040</name>
</gene>
<evidence type="ECO:0000313" key="1">
    <source>
        <dbReference type="EMBL" id="QDV48193.1"/>
    </source>
</evidence>